<dbReference type="Gene3D" id="1.20.120.330">
    <property type="entry name" value="Nucleotidyltransferases domain 2"/>
    <property type="match status" value="1"/>
</dbReference>
<dbReference type="Proteomes" id="UP000000641">
    <property type="component" value="Chromosome"/>
</dbReference>
<sequence>MNALFEDSGKALKAARRELDEYRKTGDSMKLRQAAEKGWLAINKAVEEFLKTLGVEAKTYREKRDALKKLGLNTLRDRFMAREKGVTHRLLLRRAVRRGVR</sequence>
<dbReference type="EMBL" id="CP000505">
    <property type="protein sequence ID" value="ABL78893.1"/>
    <property type="molecule type" value="Genomic_DNA"/>
</dbReference>
<feature type="coiled-coil region" evidence="1">
    <location>
        <begin position="5"/>
        <end position="32"/>
    </location>
</feature>
<dbReference type="HOGENOM" id="CLU_2285191_0_0_2"/>
<keyword evidence="3" id="KW-1185">Reference proteome</keyword>
<proteinExistence type="predicted"/>
<dbReference type="KEGG" id="tpe:Tpen_1496"/>
<dbReference type="eggNOG" id="arCOG03723">
    <property type="taxonomic scope" value="Archaea"/>
</dbReference>
<accession>A1S0B3</accession>
<dbReference type="STRING" id="368408.Tpen_1496"/>
<protein>
    <submittedName>
        <fullName evidence="2">Uncharacterized protein</fullName>
    </submittedName>
</protein>
<keyword evidence="1" id="KW-0175">Coiled coil</keyword>
<reference evidence="3" key="1">
    <citation type="journal article" date="2008" name="J. Bacteriol.">
        <title>Genome sequence of Thermofilum pendens reveals an exceptional loss of biosynthetic pathways without genome reduction.</title>
        <authorList>
            <person name="Anderson I."/>
            <person name="Rodriguez J."/>
            <person name="Susanti D."/>
            <person name="Porat I."/>
            <person name="Reich C."/>
            <person name="Ulrich L.E."/>
            <person name="Elkins J.G."/>
            <person name="Mavromatis K."/>
            <person name="Lykidis A."/>
            <person name="Kim E."/>
            <person name="Thompson L.S."/>
            <person name="Nolan M."/>
            <person name="Land M."/>
            <person name="Copeland A."/>
            <person name="Lapidus A."/>
            <person name="Lucas S."/>
            <person name="Detter C."/>
            <person name="Zhulin I.B."/>
            <person name="Olsen G.J."/>
            <person name="Whitman W."/>
            <person name="Mukhopadhyay B."/>
            <person name="Bristow J."/>
            <person name="Kyrpides N."/>
        </authorList>
    </citation>
    <scope>NUCLEOTIDE SEQUENCE [LARGE SCALE GENOMIC DNA]</scope>
    <source>
        <strain evidence="3">DSM 2475 / Hrk 5</strain>
    </source>
</reference>
<organism evidence="2 3">
    <name type="scientific">Thermofilum pendens (strain DSM 2475 / Hrk 5)</name>
    <dbReference type="NCBI Taxonomy" id="368408"/>
    <lineage>
        <taxon>Archaea</taxon>
        <taxon>Thermoproteota</taxon>
        <taxon>Thermoprotei</taxon>
        <taxon>Thermofilales</taxon>
        <taxon>Thermofilaceae</taxon>
        <taxon>Thermofilum</taxon>
    </lineage>
</organism>
<dbReference type="AlphaFoldDB" id="A1S0B3"/>
<evidence type="ECO:0000313" key="3">
    <source>
        <dbReference type="Proteomes" id="UP000000641"/>
    </source>
</evidence>
<gene>
    <name evidence="2" type="ordered locus">Tpen_1496</name>
</gene>
<evidence type="ECO:0000313" key="2">
    <source>
        <dbReference type="EMBL" id="ABL78893.1"/>
    </source>
</evidence>
<evidence type="ECO:0000256" key="1">
    <source>
        <dbReference type="SAM" id="Coils"/>
    </source>
</evidence>
<name>A1S0B3_THEPD</name>
<dbReference type="EnsemblBacteria" id="ABL78893">
    <property type="protein sequence ID" value="ABL78893"/>
    <property type="gene ID" value="Tpen_1496"/>
</dbReference>